<name>A0ABL0DK13_RHOPR</name>
<dbReference type="SMART" id="SM00368">
    <property type="entry name" value="LRR_RI"/>
    <property type="match status" value="4"/>
</dbReference>
<proteinExistence type="predicted"/>
<dbReference type="InterPro" id="IPR001611">
    <property type="entry name" value="Leu-rich_rpt"/>
</dbReference>
<keyword evidence="3" id="KW-0677">Repeat</keyword>
<protein>
    <recommendedName>
        <fullName evidence="6">Leucine-rich repeat-containing protein 34</fullName>
    </recommendedName>
</protein>
<dbReference type="Pfam" id="PF13516">
    <property type="entry name" value="LRR_6"/>
    <property type="match status" value="3"/>
</dbReference>
<dbReference type="EnsemblMetazoa" id="RPRC002946.R78">
    <property type="protein sequence ID" value="RPRC002946.P78"/>
    <property type="gene ID" value="RPRC002946"/>
</dbReference>
<dbReference type="EMBL" id="ACPB03001073">
    <property type="status" value="NOT_ANNOTATED_CDS"/>
    <property type="molecule type" value="Genomic_DNA"/>
</dbReference>
<evidence type="ECO:0000313" key="5">
    <source>
        <dbReference type="Proteomes" id="UP000015103"/>
    </source>
</evidence>
<dbReference type="InterPro" id="IPR027038">
    <property type="entry name" value="RanGap"/>
</dbReference>
<keyword evidence="2" id="KW-0433">Leucine-rich repeat</keyword>
<dbReference type="PANTHER" id="PTHR24113">
    <property type="entry name" value="RAN GTPASE-ACTIVATING PROTEIN 1"/>
    <property type="match status" value="1"/>
</dbReference>
<accession>A0ABL0DK13</accession>
<dbReference type="Proteomes" id="UP000015103">
    <property type="component" value="Unassembled WGS sequence"/>
</dbReference>
<evidence type="ECO:0000256" key="3">
    <source>
        <dbReference type="ARBA" id="ARBA00022737"/>
    </source>
</evidence>
<reference evidence="4" key="1">
    <citation type="submission" date="2025-05" db="UniProtKB">
        <authorList>
            <consortium name="EnsemblMetazoa"/>
        </authorList>
    </citation>
    <scope>IDENTIFICATION</scope>
</reference>
<evidence type="ECO:0008006" key="6">
    <source>
        <dbReference type="Google" id="ProtNLM"/>
    </source>
</evidence>
<dbReference type="Gene3D" id="3.80.10.10">
    <property type="entry name" value="Ribonuclease Inhibitor"/>
    <property type="match status" value="2"/>
</dbReference>
<evidence type="ECO:0000256" key="2">
    <source>
        <dbReference type="ARBA" id="ARBA00022614"/>
    </source>
</evidence>
<sequence>MNNEIESISKLTRKQLGLVSNLRQLRLNGNPLNKPGRINAACLLKYNQLELLDLAETSQNVRSIAWVAEFAQTCTSIKVLDISRIIGQRGYNLRTYKVALFFSDVLKHNTSLSELHLQKNGLNDNDIETLMWGLVAHPKLKVLDLTCNDVCDFGAEIIAKSLDKVESLISLSLACNKVRNAGTRALSLRLPYSKITVLNLARNHIGDEGMIDLMNSIRKPYPLQALFIFGNPFGVTTLETLSNCLKTCILSPNTVDTHVTIVDGAYSVVHYPLGDRYKSRYYRQYESWKPGVWRWNGAPPMYYGIKKFKPSNNFSSRDKFPLPTKGAAKNSCGI</sequence>
<keyword evidence="5" id="KW-1185">Reference proteome</keyword>
<evidence type="ECO:0000313" key="4">
    <source>
        <dbReference type="EnsemblMetazoa" id="RPRC002946.P78"/>
    </source>
</evidence>
<keyword evidence="1" id="KW-0343">GTPase activation</keyword>
<dbReference type="InterPro" id="IPR032675">
    <property type="entry name" value="LRR_dom_sf"/>
</dbReference>
<dbReference type="PANTHER" id="PTHR24113:SF12">
    <property type="entry name" value="RAN GTPASE-ACTIVATING PROTEIN 1"/>
    <property type="match status" value="1"/>
</dbReference>
<evidence type="ECO:0000256" key="1">
    <source>
        <dbReference type="ARBA" id="ARBA00022468"/>
    </source>
</evidence>
<organism evidence="4 5">
    <name type="scientific">Rhodnius prolixus</name>
    <name type="common">Triatomid bug</name>
    <dbReference type="NCBI Taxonomy" id="13249"/>
    <lineage>
        <taxon>Eukaryota</taxon>
        <taxon>Metazoa</taxon>
        <taxon>Ecdysozoa</taxon>
        <taxon>Arthropoda</taxon>
        <taxon>Hexapoda</taxon>
        <taxon>Insecta</taxon>
        <taxon>Pterygota</taxon>
        <taxon>Neoptera</taxon>
        <taxon>Paraneoptera</taxon>
        <taxon>Hemiptera</taxon>
        <taxon>Heteroptera</taxon>
        <taxon>Panheteroptera</taxon>
        <taxon>Cimicomorpha</taxon>
        <taxon>Reduviidae</taxon>
        <taxon>Triatominae</taxon>
        <taxon>Rhodnius</taxon>
    </lineage>
</organism>
<dbReference type="SUPFAM" id="SSF52047">
    <property type="entry name" value="RNI-like"/>
    <property type="match status" value="1"/>
</dbReference>